<evidence type="ECO:0000313" key="8">
    <source>
        <dbReference type="Proteomes" id="UP000694864"/>
    </source>
</evidence>
<dbReference type="Gene3D" id="3.40.50.300">
    <property type="entry name" value="P-loop containing nucleotide triphosphate hydrolases"/>
    <property type="match status" value="1"/>
</dbReference>
<sequence length="911" mass="104397">MAGTFVSFGVQKLWDLLSREHEQLQGVDDHVTELKNDLNFLSTFLKDADAKKHTSAAVKICIGEIKEIIFDAEDIIETFILRQKLGKTSGINTRIRRLTCIVPKSRELAYDIGGIRKKISKVIRDMKSFGIQQIISDGGYMQPLFYQLREMRDTFPRDCKENLVGLGENVQKLVGYLVEDDNIQVVSMTGMRGVGKTTLARQVFNHEMVKQQFDGFAWVCVSQEPLLEHVWQTILLNLKSGENVDKIMKMTKSKLRDELYLLLETSKFLIVLDDISKEEDWDLIKQAFPPNKDWKVLLTYRKESFALREDKAYINFEVECLSPENSWTLFQNIAFPEADASEFKEDGEIKELAKKLIIPCGGLPLAVKVLGSLLAAQHTLHDWKGVCESIESDIVGRTNFNEDTNNLVYHLLSLSFEELPSYLKHCLLYLVNVPDGFVMEVEETSYYWAAEAIIKLRCYDEASIPDIAECFLEELVRRNMVTAERDNDTSRIKSFYINAMMKEVCFSKAEEENLLQRVGRPTSTTTCSQSPCTSRRLVICQPTTLDDVEPEIKNPKLRSFMVFYGWGKGWMPSGLNFSRLQLIRVLNLSGAKFKEGKLPSSIGKLIHLRYLNLENAEVTHLPPSLRNLKLLIYLNLGVSSRSRINVPNCLMWMPELRYLVLPYKMLGTTMLELSNLVNLEFLRNFSTKATSVGDLHCMKRLRLLVLVYFGGCSMETLSASLGSLRNLETLMVLDVKDNSSKCDSGAFILKCFSLYSLHLSIHTPRLPNEENFSSHLKRVDLNRCFLEEDQMSVLEKCPHLEYLHLGTRALSGRRMVCLAGGFPQLLELHLDEQSKLEEWIVEEGSMPLLHTLRIHRCEMLKALPDGLRYITSLKILRIVYMGRGWTDRLSKGGEDYYKVQHIPHVRFMEES</sequence>
<dbReference type="GeneID" id="104787234"/>
<reference evidence="9" key="2">
    <citation type="submission" date="2025-08" db="UniProtKB">
        <authorList>
            <consortium name="RefSeq"/>
        </authorList>
    </citation>
    <scope>IDENTIFICATION</scope>
    <source>
        <tissue evidence="9">Leaf</tissue>
    </source>
</reference>
<dbReference type="InterPro" id="IPR055414">
    <property type="entry name" value="LRR_R13L4/SHOC2-like"/>
</dbReference>
<dbReference type="Gene3D" id="1.10.10.10">
    <property type="entry name" value="Winged helix-like DNA-binding domain superfamily/Winged helix DNA-binding domain"/>
    <property type="match status" value="1"/>
</dbReference>
<evidence type="ECO:0000256" key="2">
    <source>
        <dbReference type="ARBA" id="ARBA00022741"/>
    </source>
</evidence>
<protein>
    <submittedName>
        <fullName evidence="9">Probable disease resistance protein RXW24L</fullName>
    </submittedName>
</protein>
<dbReference type="Pfam" id="PF00931">
    <property type="entry name" value="NB-ARC"/>
    <property type="match status" value="1"/>
</dbReference>
<dbReference type="Pfam" id="PF18052">
    <property type="entry name" value="Rx_N"/>
    <property type="match status" value="1"/>
</dbReference>
<keyword evidence="4" id="KW-0067">ATP-binding</keyword>
<dbReference type="PANTHER" id="PTHR36766:SF40">
    <property type="entry name" value="DISEASE RESISTANCE PROTEIN RGA3"/>
    <property type="match status" value="1"/>
</dbReference>
<evidence type="ECO:0000259" key="7">
    <source>
        <dbReference type="Pfam" id="PF23598"/>
    </source>
</evidence>
<dbReference type="RefSeq" id="XP_010511072.1">
    <property type="nucleotide sequence ID" value="XM_010512770.2"/>
</dbReference>
<gene>
    <name evidence="9" type="primary">LOC104787234</name>
</gene>
<evidence type="ECO:0000259" key="6">
    <source>
        <dbReference type="Pfam" id="PF18052"/>
    </source>
</evidence>
<dbReference type="InterPro" id="IPR027417">
    <property type="entry name" value="P-loop_NTPase"/>
</dbReference>
<dbReference type="PANTHER" id="PTHR36766">
    <property type="entry name" value="PLANT BROAD-SPECTRUM MILDEW RESISTANCE PROTEIN RPW8"/>
    <property type="match status" value="1"/>
</dbReference>
<evidence type="ECO:0000256" key="1">
    <source>
        <dbReference type="ARBA" id="ARBA00022737"/>
    </source>
</evidence>
<dbReference type="SUPFAM" id="SSF52058">
    <property type="entry name" value="L domain-like"/>
    <property type="match status" value="1"/>
</dbReference>
<evidence type="ECO:0000256" key="4">
    <source>
        <dbReference type="ARBA" id="ARBA00022840"/>
    </source>
</evidence>
<dbReference type="Gene3D" id="1.10.8.430">
    <property type="entry name" value="Helical domain of apoptotic protease-activating factors"/>
    <property type="match status" value="1"/>
</dbReference>
<evidence type="ECO:0000259" key="5">
    <source>
        <dbReference type="Pfam" id="PF00931"/>
    </source>
</evidence>
<evidence type="ECO:0000256" key="3">
    <source>
        <dbReference type="ARBA" id="ARBA00022821"/>
    </source>
</evidence>
<dbReference type="SUPFAM" id="SSF52540">
    <property type="entry name" value="P-loop containing nucleoside triphosphate hydrolases"/>
    <property type="match status" value="1"/>
</dbReference>
<keyword evidence="3" id="KW-0611">Plant defense</keyword>
<dbReference type="Gene3D" id="1.20.5.4130">
    <property type="match status" value="1"/>
</dbReference>
<dbReference type="PRINTS" id="PR00364">
    <property type="entry name" value="DISEASERSIST"/>
</dbReference>
<dbReference type="Proteomes" id="UP000694864">
    <property type="component" value="Chromosome 5"/>
</dbReference>
<evidence type="ECO:0000313" key="9">
    <source>
        <dbReference type="RefSeq" id="XP_010511072.1"/>
    </source>
</evidence>
<keyword evidence="1" id="KW-0677">Repeat</keyword>
<dbReference type="InterPro" id="IPR036388">
    <property type="entry name" value="WH-like_DNA-bd_sf"/>
</dbReference>
<dbReference type="InterPro" id="IPR032675">
    <property type="entry name" value="LRR_dom_sf"/>
</dbReference>
<name>A0ABM0Z6E5_CAMSA</name>
<keyword evidence="2" id="KW-0547">Nucleotide-binding</keyword>
<dbReference type="CDD" id="cd14798">
    <property type="entry name" value="RX-CC_like"/>
    <property type="match status" value="1"/>
</dbReference>
<dbReference type="InterPro" id="IPR002182">
    <property type="entry name" value="NB-ARC"/>
</dbReference>
<feature type="domain" description="NB-ARC" evidence="5">
    <location>
        <begin position="169"/>
        <end position="338"/>
    </location>
</feature>
<reference evidence="8" key="1">
    <citation type="journal article" date="2014" name="Nat. Commun.">
        <title>The emerging biofuel crop Camelina sativa retains a highly undifferentiated hexaploid genome structure.</title>
        <authorList>
            <person name="Kagale S."/>
            <person name="Koh C."/>
            <person name="Nixon J."/>
            <person name="Bollina V."/>
            <person name="Clarke W.E."/>
            <person name="Tuteja R."/>
            <person name="Spillane C."/>
            <person name="Robinson S.J."/>
            <person name="Links M.G."/>
            <person name="Clarke C."/>
            <person name="Higgins E.E."/>
            <person name="Huebert T."/>
            <person name="Sharpe A.G."/>
            <person name="Parkin I.A."/>
        </authorList>
    </citation>
    <scope>NUCLEOTIDE SEQUENCE [LARGE SCALE GENOMIC DNA]</scope>
    <source>
        <strain evidence="8">cv. DH55</strain>
    </source>
</reference>
<dbReference type="InterPro" id="IPR038005">
    <property type="entry name" value="RX-like_CC"/>
</dbReference>
<organism evidence="8 9">
    <name type="scientific">Camelina sativa</name>
    <name type="common">False flax</name>
    <name type="synonym">Myagrum sativum</name>
    <dbReference type="NCBI Taxonomy" id="90675"/>
    <lineage>
        <taxon>Eukaryota</taxon>
        <taxon>Viridiplantae</taxon>
        <taxon>Streptophyta</taxon>
        <taxon>Embryophyta</taxon>
        <taxon>Tracheophyta</taxon>
        <taxon>Spermatophyta</taxon>
        <taxon>Magnoliopsida</taxon>
        <taxon>eudicotyledons</taxon>
        <taxon>Gunneridae</taxon>
        <taxon>Pentapetalae</taxon>
        <taxon>rosids</taxon>
        <taxon>malvids</taxon>
        <taxon>Brassicales</taxon>
        <taxon>Brassicaceae</taxon>
        <taxon>Camelineae</taxon>
        <taxon>Camelina</taxon>
    </lineage>
</organism>
<accession>A0ABM0Z6E5</accession>
<proteinExistence type="predicted"/>
<keyword evidence="8" id="KW-1185">Reference proteome</keyword>
<dbReference type="Pfam" id="PF23598">
    <property type="entry name" value="LRR_14"/>
    <property type="match status" value="1"/>
</dbReference>
<feature type="domain" description="Disease resistance R13L4/SHOC-2-like LRR" evidence="7">
    <location>
        <begin position="556"/>
        <end position="880"/>
    </location>
</feature>
<feature type="domain" description="Disease resistance N-terminal" evidence="6">
    <location>
        <begin position="5"/>
        <end position="89"/>
    </location>
</feature>
<dbReference type="InterPro" id="IPR041118">
    <property type="entry name" value="Rx_N"/>
</dbReference>
<dbReference type="Gene3D" id="3.80.10.10">
    <property type="entry name" value="Ribonuclease Inhibitor"/>
    <property type="match status" value="1"/>
</dbReference>
<dbReference type="InterPro" id="IPR042197">
    <property type="entry name" value="Apaf_helical"/>
</dbReference>